<dbReference type="STRING" id="9402.L5KFG4"/>
<dbReference type="PANTHER" id="PTHR45769">
    <property type="entry name" value="ADENOSINE KINASE"/>
    <property type="match status" value="1"/>
</dbReference>
<dbReference type="GO" id="GO:0006166">
    <property type="term" value="P:purine ribonucleoside salvage"/>
    <property type="evidence" value="ECO:0007669"/>
    <property type="project" value="UniProtKB-KW"/>
</dbReference>
<dbReference type="GO" id="GO:0044209">
    <property type="term" value="P:AMP salvage"/>
    <property type="evidence" value="ECO:0007669"/>
    <property type="project" value="UniProtKB-UniRule"/>
</dbReference>
<evidence type="ECO:0000256" key="4">
    <source>
        <dbReference type="ARBA" id="ARBA00022777"/>
    </source>
</evidence>
<comment type="function">
    <text evidence="6">ATP dependent phosphorylation of adenosine and other related nucleoside analogs to monophosphate derivatives.</text>
</comment>
<accession>L5KFG4</accession>
<comment type="catalytic activity">
    <reaction evidence="6">
        <text>adenosine + ATP = AMP + ADP + H(+)</text>
        <dbReference type="Rhea" id="RHEA:20824"/>
        <dbReference type="ChEBI" id="CHEBI:15378"/>
        <dbReference type="ChEBI" id="CHEBI:16335"/>
        <dbReference type="ChEBI" id="CHEBI:30616"/>
        <dbReference type="ChEBI" id="CHEBI:456215"/>
        <dbReference type="ChEBI" id="CHEBI:456216"/>
        <dbReference type="EC" id="2.7.1.20"/>
    </reaction>
</comment>
<feature type="compositionally biased region" description="Polar residues" evidence="7">
    <location>
        <begin position="1"/>
        <end position="10"/>
    </location>
</feature>
<keyword evidence="6" id="KW-0660">Purine salvage</keyword>
<keyword evidence="4 6" id="KW-0418">Kinase</keyword>
<keyword evidence="3 6" id="KW-0547">Nucleotide-binding</keyword>
<dbReference type="Gene3D" id="3.30.1110.10">
    <property type="match status" value="1"/>
</dbReference>
<comment type="subcellular location">
    <subcellularLocation>
        <location evidence="6">Nucleus</location>
    </subcellularLocation>
</comment>
<dbReference type="InterPro" id="IPR001805">
    <property type="entry name" value="Adenokinase"/>
</dbReference>
<keyword evidence="6" id="KW-0460">Magnesium</keyword>
<dbReference type="EMBL" id="KB030800">
    <property type="protein sequence ID" value="ELK09521.1"/>
    <property type="molecule type" value="Genomic_DNA"/>
</dbReference>
<evidence type="ECO:0000313" key="9">
    <source>
        <dbReference type="Proteomes" id="UP000010552"/>
    </source>
</evidence>
<evidence type="ECO:0000256" key="2">
    <source>
        <dbReference type="ARBA" id="ARBA00022679"/>
    </source>
</evidence>
<reference evidence="9" key="1">
    <citation type="journal article" date="2013" name="Science">
        <title>Comparative analysis of bat genomes provides insight into the evolution of flight and immunity.</title>
        <authorList>
            <person name="Zhang G."/>
            <person name="Cowled C."/>
            <person name="Shi Z."/>
            <person name="Huang Z."/>
            <person name="Bishop-Lilly K.A."/>
            <person name="Fang X."/>
            <person name="Wynne J.W."/>
            <person name="Xiong Z."/>
            <person name="Baker M.L."/>
            <person name="Zhao W."/>
            <person name="Tachedjian M."/>
            <person name="Zhu Y."/>
            <person name="Zhou P."/>
            <person name="Jiang X."/>
            <person name="Ng J."/>
            <person name="Yang L."/>
            <person name="Wu L."/>
            <person name="Xiao J."/>
            <person name="Feng Y."/>
            <person name="Chen Y."/>
            <person name="Sun X."/>
            <person name="Zhang Y."/>
            <person name="Marsh G.A."/>
            <person name="Crameri G."/>
            <person name="Broder C.C."/>
            <person name="Frey K.G."/>
            <person name="Wang L.F."/>
            <person name="Wang J."/>
        </authorList>
    </citation>
    <scope>NUCLEOTIDE SEQUENCE [LARGE SCALE GENOMIC DNA]</scope>
</reference>
<keyword evidence="9" id="KW-1185">Reference proteome</keyword>
<evidence type="ECO:0000256" key="3">
    <source>
        <dbReference type="ARBA" id="ARBA00022741"/>
    </source>
</evidence>
<evidence type="ECO:0000256" key="7">
    <source>
        <dbReference type="SAM" id="MobiDB-lite"/>
    </source>
</evidence>
<evidence type="ECO:0000256" key="5">
    <source>
        <dbReference type="ARBA" id="ARBA00022840"/>
    </source>
</evidence>
<dbReference type="Proteomes" id="UP000010552">
    <property type="component" value="Unassembled WGS sequence"/>
</dbReference>
<comment type="pathway">
    <text evidence="6">Purine metabolism; AMP biosynthesis via salvage pathway; AMP from adenosine: step 1/1.</text>
</comment>
<organism evidence="8 9">
    <name type="scientific">Pteropus alecto</name>
    <name type="common">Black flying fox</name>
    <dbReference type="NCBI Taxonomy" id="9402"/>
    <lineage>
        <taxon>Eukaryota</taxon>
        <taxon>Metazoa</taxon>
        <taxon>Chordata</taxon>
        <taxon>Craniata</taxon>
        <taxon>Vertebrata</taxon>
        <taxon>Euteleostomi</taxon>
        <taxon>Mammalia</taxon>
        <taxon>Eutheria</taxon>
        <taxon>Laurasiatheria</taxon>
        <taxon>Chiroptera</taxon>
        <taxon>Yinpterochiroptera</taxon>
        <taxon>Pteropodoidea</taxon>
        <taxon>Pteropodidae</taxon>
        <taxon>Pteropodinae</taxon>
        <taxon>Pteropus</taxon>
    </lineage>
</organism>
<sequence>MATAPASQPASPRVSEWAQDASAALHGPRSPGLISGRGLGAERPPPAGAPNQRVRPTGRGPPAHGVCEDALLVAECLSRGAVAVVPAAAAAARADAEHRTRALLRGAGSENILFGMGNPLLDITAVVDKDFLNKYALKANDQILAEDKHKELIHSEAHKFLIIKSYYLRNTFCKATATIDSDSSDRSGQSCTFERNSIVGKMLSNSNTCYREIVHGRSQFLWRISLLFYFKKLLQPAEPSTTTTLIS</sequence>
<keyword evidence="6" id="KW-0539">Nucleus</keyword>
<dbReference type="GO" id="GO:0005829">
    <property type="term" value="C:cytosol"/>
    <property type="evidence" value="ECO:0007669"/>
    <property type="project" value="TreeGrafter"/>
</dbReference>
<evidence type="ECO:0000313" key="8">
    <source>
        <dbReference type="EMBL" id="ELK09521.1"/>
    </source>
</evidence>
<dbReference type="GO" id="GO:0005634">
    <property type="term" value="C:nucleus"/>
    <property type="evidence" value="ECO:0007669"/>
    <property type="project" value="UniProtKB-SubCell"/>
</dbReference>
<proteinExistence type="inferred from homology"/>
<evidence type="ECO:0000256" key="1">
    <source>
        <dbReference type="ARBA" id="ARBA00010688"/>
    </source>
</evidence>
<protein>
    <recommendedName>
        <fullName evidence="6">Adenosine kinase</fullName>
        <shortName evidence="6">AK</shortName>
        <ecNumber evidence="6">2.7.1.20</ecNumber>
    </recommendedName>
    <alternativeName>
        <fullName evidence="6">Adenosine 5'-phosphotransferase</fullName>
    </alternativeName>
</protein>
<feature type="region of interest" description="Disordered" evidence="7">
    <location>
        <begin position="1"/>
        <end position="62"/>
    </location>
</feature>
<dbReference type="GO" id="GO:0004001">
    <property type="term" value="F:adenosine kinase activity"/>
    <property type="evidence" value="ECO:0007669"/>
    <property type="project" value="UniProtKB-UniRule"/>
</dbReference>
<comment type="cofactor">
    <cofactor evidence="6">
        <name>Mg(2+)</name>
        <dbReference type="ChEBI" id="CHEBI:18420"/>
    </cofactor>
    <text evidence="6">Binds 3 Mg(2+) ions per subunit.</text>
</comment>
<dbReference type="PANTHER" id="PTHR45769:SF3">
    <property type="entry name" value="ADENOSINE KINASE"/>
    <property type="match status" value="1"/>
</dbReference>
<dbReference type="GO" id="GO:0005524">
    <property type="term" value="F:ATP binding"/>
    <property type="evidence" value="ECO:0007669"/>
    <property type="project" value="UniProtKB-UniRule"/>
</dbReference>
<dbReference type="InParanoid" id="L5KFG4"/>
<name>L5KFG4_PTEAL</name>
<gene>
    <name evidence="8" type="ORF">PAL_GLEAN10020484</name>
</gene>
<comment type="subunit">
    <text evidence="6">Monomer.</text>
</comment>
<evidence type="ECO:0000256" key="6">
    <source>
        <dbReference type="RuleBase" id="RU368116"/>
    </source>
</evidence>
<dbReference type="GO" id="GO:0006144">
    <property type="term" value="P:purine nucleobase metabolic process"/>
    <property type="evidence" value="ECO:0007669"/>
    <property type="project" value="TreeGrafter"/>
</dbReference>
<dbReference type="EC" id="2.7.1.20" evidence="6"/>
<dbReference type="UniPathway" id="UPA00588">
    <property type="reaction ID" value="UER00659"/>
</dbReference>
<dbReference type="AlphaFoldDB" id="L5KFG4"/>
<comment type="similarity">
    <text evidence="1 6">Belongs to the carbohydrate kinase PfkB family.</text>
</comment>
<keyword evidence="5 6" id="KW-0067">ATP-binding</keyword>
<keyword evidence="2 6" id="KW-0808">Transferase</keyword>